<sequence length="126" mass="13916">QTPHTTPKDRNWARTKCPNHAISAFVESKRLRAAKSHQVLQDSPVSVVPISVLWLIPQLIAPAMGEAFHLPGQASLYSLEFPASLKSTSTAMGRLDDVYWVLVVVGGVNFVYYLVCACLYGYPNNQ</sequence>
<comment type="similarity">
    <text evidence="1">Belongs to the major facilitator superfamily. Phosphate:H(+) symporter (TC 2.A.1.9) family.</text>
</comment>
<keyword evidence="2" id="KW-0472">Membrane</keyword>
<dbReference type="AlphaFoldDB" id="A0ABD2YT33"/>
<proteinExistence type="inferred from homology"/>
<dbReference type="EMBL" id="JBJUIK010000012">
    <property type="protein sequence ID" value="KAL3509280.1"/>
    <property type="molecule type" value="Genomic_DNA"/>
</dbReference>
<accession>A0ABD2YT33</accession>
<name>A0ABD2YT33_9GENT</name>
<evidence type="ECO:0000313" key="3">
    <source>
        <dbReference type="EMBL" id="KAL3509280.1"/>
    </source>
</evidence>
<organism evidence="3 4">
    <name type="scientific">Cinchona calisaya</name>
    <dbReference type="NCBI Taxonomy" id="153742"/>
    <lineage>
        <taxon>Eukaryota</taxon>
        <taxon>Viridiplantae</taxon>
        <taxon>Streptophyta</taxon>
        <taxon>Embryophyta</taxon>
        <taxon>Tracheophyta</taxon>
        <taxon>Spermatophyta</taxon>
        <taxon>Magnoliopsida</taxon>
        <taxon>eudicotyledons</taxon>
        <taxon>Gunneridae</taxon>
        <taxon>Pentapetalae</taxon>
        <taxon>asterids</taxon>
        <taxon>lamiids</taxon>
        <taxon>Gentianales</taxon>
        <taxon>Rubiaceae</taxon>
        <taxon>Cinchonoideae</taxon>
        <taxon>Cinchoneae</taxon>
        <taxon>Cinchona</taxon>
    </lineage>
</organism>
<evidence type="ECO:0000313" key="4">
    <source>
        <dbReference type="Proteomes" id="UP001630127"/>
    </source>
</evidence>
<comment type="caution">
    <text evidence="3">The sequence shown here is derived from an EMBL/GenBank/DDBJ whole genome shotgun (WGS) entry which is preliminary data.</text>
</comment>
<feature type="non-terminal residue" evidence="3">
    <location>
        <position position="126"/>
    </location>
</feature>
<dbReference type="PANTHER" id="PTHR11654">
    <property type="entry name" value="OLIGOPEPTIDE TRANSPORTER-RELATED"/>
    <property type="match status" value="1"/>
</dbReference>
<dbReference type="Gene3D" id="1.20.1250.20">
    <property type="entry name" value="MFS general substrate transporter like domains"/>
    <property type="match status" value="1"/>
</dbReference>
<feature type="non-terminal residue" evidence="3">
    <location>
        <position position="1"/>
    </location>
</feature>
<keyword evidence="4" id="KW-1185">Reference proteome</keyword>
<reference evidence="3 4" key="1">
    <citation type="submission" date="2024-11" db="EMBL/GenBank/DDBJ databases">
        <title>A near-complete genome assembly of Cinchona calisaya.</title>
        <authorList>
            <person name="Lian D.C."/>
            <person name="Zhao X.W."/>
            <person name="Wei L."/>
        </authorList>
    </citation>
    <scope>NUCLEOTIDE SEQUENCE [LARGE SCALE GENOMIC DNA]</scope>
    <source>
        <tissue evidence="3">Nenye</tissue>
    </source>
</reference>
<evidence type="ECO:0000256" key="2">
    <source>
        <dbReference type="SAM" id="Phobius"/>
    </source>
</evidence>
<dbReference type="Proteomes" id="UP001630127">
    <property type="component" value="Unassembled WGS sequence"/>
</dbReference>
<protein>
    <submittedName>
        <fullName evidence="3">Uncharacterized protein</fullName>
    </submittedName>
</protein>
<evidence type="ECO:0000256" key="1">
    <source>
        <dbReference type="ARBA" id="ARBA00044504"/>
    </source>
</evidence>
<keyword evidence="2" id="KW-1133">Transmembrane helix</keyword>
<dbReference type="InterPro" id="IPR036259">
    <property type="entry name" value="MFS_trans_sf"/>
</dbReference>
<feature type="transmembrane region" description="Helical" evidence="2">
    <location>
        <begin position="98"/>
        <end position="122"/>
    </location>
</feature>
<gene>
    <name evidence="3" type="ORF">ACH5RR_028681</name>
</gene>
<keyword evidence="2" id="KW-0812">Transmembrane</keyword>